<keyword evidence="1" id="KW-0479">Metal-binding</keyword>
<evidence type="ECO:0000259" key="5">
    <source>
        <dbReference type="PROSITE" id="PS50076"/>
    </source>
</evidence>
<evidence type="ECO:0000313" key="6">
    <source>
        <dbReference type="EMBL" id="AGF79357.1"/>
    </source>
</evidence>
<dbReference type="InterPro" id="IPR001623">
    <property type="entry name" value="DnaJ_domain"/>
</dbReference>
<dbReference type="PANTHER" id="PTHR43096:SF10">
    <property type="entry name" value="CHAPERONE PROTEIN DNAJ A6, CHLOROPLASTIC"/>
    <property type="match status" value="1"/>
</dbReference>
<dbReference type="FunFam" id="2.60.260.20:FF:000005">
    <property type="entry name" value="Chaperone protein dnaJ 1, mitochondrial"/>
    <property type="match status" value="1"/>
</dbReference>
<dbReference type="PANTHER" id="PTHR43096">
    <property type="entry name" value="DNAJ HOMOLOG 1, MITOCHONDRIAL-RELATED"/>
    <property type="match status" value="1"/>
</dbReference>
<dbReference type="Pfam" id="PF00226">
    <property type="entry name" value="DnaJ"/>
    <property type="match status" value="1"/>
</dbReference>
<accession>M1PCL8</accession>
<dbReference type="Gene3D" id="1.10.287.110">
    <property type="entry name" value="DnaJ domain"/>
    <property type="match status" value="1"/>
</dbReference>
<dbReference type="EMBL" id="CP003985">
    <property type="protein sequence ID" value="AGF79357.1"/>
    <property type="molecule type" value="Genomic_DNA"/>
</dbReference>
<reference evidence="7" key="1">
    <citation type="journal article" date="2013" name="Stand. Genomic Sci.">
        <title>Complete genome sequence of Desulfocapsa sulfexigens, a marine deltaproteobacterium specialized in disproportionating inorganic sulfur compounds.</title>
        <authorList>
            <person name="Finster K.W."/>
            <person name="Kjeldsen K.U."/>
            <person name="Kube M."/>
            <person name="Reinhardt R."/>
            <person name="Mussmann M."/>
            <person name="Amann R."/>
            <person name="Schreiber L."/>
        </authorList>
    </citation>
    <scope>NUCLEOTIDE SEQUENCE [LARGE SCALE GENOMIC DNA]</scope>
    <source>
        <strain evidence="7">DSM 10523 / SB164P1</strain>
    </source>
</reference>
<keyword evidence="7" id="KW-1185">Reference proteome</keyword>
<evidence type="ECO:0000256" key="4">
    <source>
        <dbReference type="ARBA" id="ARBA00022833"/>
    </source>
</evidence>
<dbReference type="InterPro" id="IPR036869">
    <property type="entry name" value="J_dom_sf"/>
</dbReference>
<keyword evidence="4" id="KW-0862">Zinc</keyword>
<dbReference type="PATRIC" id="fig|1167006.5.peg.3053"/>
<name>M1PCL8_DESSD</name>
<evidence type="ECO:0000313" key="7">
    <source>
        <dbReference type="Proteomes" id="UP000011721"/>
    </source>
</evidence>
<dbReference type="Proteomes" id="UP000011721">
    <property type="component" value="Chromosome"/>
</dbReference>
<organism evidence="6 7">
    <name type="scientific">Desulfocapsa sulfexigens (strain DSM 10523 / SB164P1)</name>
    <dbReference type="NCBI Taxonomy" id="1167006"/>
    <lineage>
        <taxon>Bacteria</taxon>
        <taxon>Pseudomonadati</taxon>
        <taxon>Thermodesulfobacteriota</taxon>
        <taxon>Desulfobulbia</taxon>
        <taxon>Desulfobulbales</taxon>
        <taxon>Desulfocapsaceae</taxon>
        <taxon>Desulfocapsa</taxon>
    </lineage>
</organism>
<keyword evidence="3" id="KW-0863">Zinc-finger</keyword>
<dbReference type="RefSeq" id="WP_015405043.1">
    <property type="nucleotide sequence ID" value="NC_020304.1"/>
</dbReference>
<dbReference type="eggNOG" id="COG0484">
    <property type="taxonomic scope" value="Bacteria"/>
</dbReference>
<dbReference type="InterPro" id="IPR002939">
    <property type="entry name" value="DnaJ_C"/>
</dbReference>
<dbReference type="OrthoDB" id="9779889at2"/>
<dbReference type="SMART" id="SM00271">
    <property type="entry name" value="DnaJ"/>
    <property type="match status" value="1"/>
</dbReference>
<dbReference type="GO" id="GO:0005737">
    <property type="term" value="C:cytoplasm"/>
    <property type="evidence" value="ECO:0007669"/>
    <property type="project" value="TreeGrafter"/>
</dbReference>
<dbReference type="HOGENOM" id="CLU_017633_0_0_7"/>
<evidence type="ECO:0000256" key="2">
    <source>
        <dbReference type="ARBA" id="ARBA00022737"/>
    </source>
</evidence>
<dbReference type="SUPFAM" id="SSF49493">
    <property type="entry name" value="HSP40/DnaJ peptide-binding domain"/>
    <property type="match status" value="2"/>
</dbReference>
<dbReference type="PROSITE" id="PS50076">
    <property type="entry name" value="DNAJ_2"/>
    <property type="match status" value="1"/>
</dbReference>
<dbReference type="CDD" id="cd10747">
    <property type="entry name" value="DnaJ_C"/>
    <property type="match status" value="1"/>
</dbReference>
<dbReference type="GO" id="GO:0008270">
    <property type="term" value="F:zinc ion binding"/>
    <property type="evidence" value="ECO:0007669"/>
    <property type="project" value="UniProtKB-KW"/>
</dbReference>
<gene>
    <name evidence="6" type="ordered locus">UWK_02826</name>
</gene>
<sequence>MEYYDILGVTKGASAQEIKKAYRKMALKYHPDKNAGNKEAENKFKEVSEAYAVLSDPKKKQQYDTYGSTDFSQRYSQEDIFRNFNMDDILGQFGFGGGARGSSFRSTPGGGGFSSIFGQTAGGGCGGGGCHPPPKGQDITYQLSVTLEDVLNGAEKNIALRNNGMSKNVNVKVPKGIESGKKLRLKGKGGQAPNGGKPGDLFLKIDVVPHKSYQRDGDNLIFERRIPFSQACLGAKVDVETLEGKKFKVNVPPGIQGDAKLRLKGYGLPSGPHSGRGDLYVKVAVDVPKELNEEQQEAIAKLQEYGL</sequence>
<evidence type="ECO:0000256" key="3">
    <source>
        <dbReference type="ARBA" id="ARBA00022771"/>
    </source>
</evidence>
<dbReference type="Pfam" id="PF01556">
    <property type="entry name" value="DnaJ_C"/>
    <property type="match status" value="1"/>
</dbReference>
<dbReference type="GO" id="GO:0042026">
    <property type="term" value="P:protein refolding"/>
    <property type="evidence" value="ECO:0007669"/>
    <property type="project" value="TreeGrafter"/>
</dbReference>
<feature type="domain" description="J" evidence="5">
    <location>
        <begin position="2"/>
        <end position="67"/>
    </location>
</feature>
<evidence type="ECO:0000256" key="1">
    <source>
        <dbReference type="ARBA" id="ARBA00022723"/>
    </source>
</evidence>
<dbReference type="AlphaFoldDB" id="M1PCL8"/>
<dbReference type="GO" id="GO:0051082">
    <property type="term" value="F:unfolded protein binding"/>
    <property type="evidence" value="ECO:0007669"/>
    <property type="project" value="InterPro"/>
</dbReference>
<dbReference type="KEGG" id="dsf:UWK_02826"/>
<dbReference type="InterPro" id="IPR018253">
    <property type="entry name" value="DnaJ_domain_CS"/>
</dbReference>
<dbReference type="CDD" id="cd06257">
    <property type="entry name" value="DnaJ"/>
    <property type="match status" value="1"/>
</dbReference>
<keyword evidence="2" id="KW-0677">Repeat</keyword>
<dbReference type="PROSITE" id="PS00636">
    <property type="entry name" value="DNAJ_1"/>
    <property type="match status" value="1"/>
</dbReference>
<protein>
    <submittedName>
        <fullName evidence="6">Zn finger domain-containing DnaJ-class molecular chaperone</fullName>
    </submittedName>
</protein>
<dbReference type="SUPFAM" id="SSF46565">
    <property type="entry name" value="Chaperone J-domain"/>
    <property type="match status" value="1"/>
</dbReference>
<dbReference type="Gene3D" id="2.60.260.20">
    <property type="entry name" value="Urease metallochaperone UreE, N-terminal domain"/>
    <property type="match status" value="2"/>
</dbReference>
<dbReference type="STRING" id="1167006.UWK_02826"/>
<dbReference type="PRINTS" id="PR00625">
    <property type="entry name" value="JDOMAIN"/>
</dbReference>
<proteinExistence type="predicted"/>
<dbReference type="InterPro" id="IPR008971">
    <property type="entry name" value="HSP40/DnaJ_pept-bd"/>
</dbReference>